<dbReference type="InterPro" id="IPR056501">
    <property type="entry name" value="NAD-bd_HRPKS_sdrA"/>
</dbReference>
<evidence type="ECO:0000256" key="3">
    <source>
        <dbReference type="ARBA" id="ARBA00022679"/>
    </source>
</evidence>
<keyword evidence="1" id="KW-0596">Phosphopantetheine</keyword>
<dbReference type="SMART" id="SM00822">
    <property type="entry name" value="PKS_KR"/>
    <property type="match status" value="1"/>
</dbReference>
<keyword evidence="3" id="KW-0808">Transferase</keyword>
<dbReference type="Pfam" id="PF02801">
    <property type="entry name" value="Ketoacyl-synt_C"/>
    <property type="match status" value="1"/>
</dbReference>
<keyword evidence="5" id="KW-0511">Multifunctional enzyme</keyword>
<evidence type="ECO:0000256" key="6">
    <source>
        <dbReference type="PROSITE-ProRule" id="PRU01363"/>
    </source>
</evidence>
<dbReference type="InterPro" id="IPR014030">
    <property type="entry name" value="Ketoacyl_synth_N"/>
</dbReference>
<dbReference type="Pfam" id="PF00550">
    <property type="entry name" value="PP-binding"/>
    <property type="match status" value="1"/>
</dbReference>
<dbReference type="GO" id="GO:0030639">
    <property type="term" value="P:polyketide biosynthetic process"/>
    <property type="evidence" value="ECO:0007669"/>
    <property type="project" value="UniProtKB-ARBA"/>
</dbReference>
<dbReference type="InterPro" id="IPR013968">
    <property type="entry name" value="PKS_KR"/>
</dbReference>
<dbReference type="InterPro" id="IPR049552">
    <property type="entry name" value="PKS_DH_N"/>
</dbReference>
<evidence type="ECO:0000256" key="2">
    <source>
        <dbReference type="ARBA" id="ARBA00022553"/>
    </source>
</evidence>
<dbReference type="InterPro" id="IPR014031">
    <property type="entry name" value="Ketoacyl_synth_C"/>
</dbReference>
<dbReference type="GO" id="GO:0016491">
    <property type="term" value="F:oxidoreductase activity"/>
    <property type="evidence" value="ECO:0007669"/>
    <property type="project" value="UniProtKB-KW"/>
</dbReference>
<dbReference type="Pfam" id="PF14765">
    <property type="entry name" value="PS-DH"/>
    <property type="match status" value="1"/>
</dbReference>
<sequence>MDDIAVVGIGLRFPGRADSIEGLWSVLTKAESQWSEFPEDRLDINGFYHPSRNRQGTIPFRGAHFLRRDVTSFDAPFFSITADEACAVDPQQRMLLEVSYEALENAGMRKEDLDGTSTSVFVGSFVKDYEQVCLRDPDDSPQYAATGNGIALMSNRISYFFNLRGPSETVDTGCSGSLVSIHNAVQSLRSHESSLAIAAGAGLILTPATMMPMTALNFLSPDGKCFTFDARANGYGRGEGIGVVVLKRLSDALRDNDTIRAVVRGSSKNQDGRTMGITLPSFEAQAENIRLAYATSGLTFEQTGFVECHGTGTQAGDWRELKAISETLSQWRSSNCPVMAGSLKPNIGHLEGAAGIAGMIKGILVLERGKIPPQANYDNPNPGIDLEGWKIQIPTSILDWPLPGLRRVSVNCFGFGGSNVHLIMDDAANYMSARSLDGHHDTDVEPDEATGLPTSENTTAANDSASHLFCFSGPDKSSLLRVLQSHLDYLEGLESLKTEEPFLRDYAYSLNCRRTQFEYRTHCFGGSKSDLVKKIKSLDDSAFSRTTKPRHRVCYVFSGQGSSWSGMGHDLLRYQVFKESLDAATLYMKEQLHSPFHLLTEILREGAGNTISQPEIAQPATTAIQIALIELLRAVGLDPSHVIGHSSGEIAAAYASGAISRESAWSVAYWRGFYAASMSHIMPGLPGAMLAVGLGPTEVKQFLERVRGPVQVACINSPWSVTLSGRRSCIHELSAILTEQDVFNRLLEVDVAYHSDYMKLISSQYEWSLRELPAPSPGSGTRMLSTVTGCEVYGEQLDETYWSKNMVSQVQYHAAVEEMLNLPVDERPETILEISPRSQLRSPTLQTMTATGPPSTIKFYSTAGGQRLSLETFLVSLGRLWEQGVPVNLLGAHKRSREEAMPKCLVNLPAYPWNHTKSYWHESHLSMSIRFRRHGREDLIGAPTPDSMPFEPKWRGFLRISENPWLQDHKIQKKIVYPAAGMICMVVEAAKQISEGVPSVAGFEITNMKLEKAIVVPETEHGIEVVLNIKRVSLEFGTSGDSEDQFAIYTRPPDASWQRHATGALRICISRPSQMRSPDRYQQRYESARTACTQAVVPRQLYEVLDNVGMNYGLTFRNIKELKKNGETCVSRIRIPDTRSKMPENFEFPHILHPATLDSMFHTLLAIDSTPMVPTSLRRIYLSVDLVSSRDDFVGVSTASRLGLLRASADIAMLREQSQEVQVIIDGLELSRISSGDLKAAGFVSNNSHMATQVIWKEDVAFAKPTALTEVVDLLSHKVPALSILQLGPSGSLTRTVLDVIAPDPKCTPRLSRYVLTGMERSDASEATISAFESRQLGAFFETRDLSAIPRNGGFDLVLATEYEDGMKGQFQSYLNRQGLLIHSDPGLAQEIAVSPVQEVKLSISRHMSVLDTENHDTVAIIVPENITLAGLKLVENLESRVHQILPQSICTTTSLKSFIEYGGANPSRIVVSLLDVCSQRNCSVYEWDRQDFELFHRLQAGSKRMLWLTQGSHMRPTNPRGSLIMGLVRTLISENPSKRYATLDLGSSTKMDDERTAKTIFSILEAVFLSGSSTSNVEAEYAEEGGRIYIPRLEPIRNLNDLIEPDLLNGEHEHIPFRQSGPGGVGSNLLQYAAPEPGLLMEDSHFSVSEAQDLGENEIEIDFRSATLTVEDVETASGRSASQNIGLDATGRVRRKAFKNSSDLMIGNEVMGLTMGGTLKNILKLDQRFATTTLKNFVPSLYMAAYFALVHIGRAKQGSSVLIQGAATAHGTAAVFMAQQLDLNIFTTILGNDTDSQRLKLGSMGIPPDRIWDEDISGGEDDLIEWFGAEGVDVVYNTTGKDNPRCSHHARKYGYVIQLSTYAGPNRVIPPPAGVSYVSFNIHSLMHQDTGLASEIFQKTVRTMKGCKDCHKLPVIHTSSWRIGDVNKAIQQVAKNPHHGSALVQSDSEHLDLVKVPKQRVVKSLSEVVDSNGTYLIIGGFLGLGRSIATLLIDHGARHVAFMSRSGASSDASKAVVSELESRGVTVRALSADICDVGAVQAAVALVGTQMPPVRGLFQCAAVIQDAIFDNMTFQDWQAATRAKTIGSWNLVEAMSRVGMDPFYVFLASSAGVIGNRGQANYAAGNSFEDAMAQSLRLQGKHAISIDLGPVLGAGMLAEDEETLDMLRASGFHSISHDHFLRVISHAITGETVAGEVMPPQVILGLGTGAIIRQSQPADPYWTRTALYSYLNLVDVHPSENSSRGTQASLSLRALLNHSPSRAVAGEIIAKGIREVLAKAMTMLPEEIDMDKPPNAYGMDSLVAIGLRNWIQASCGVETSLFEVLGDQSVLEMGRMVARRGGYGGEVDE</sequence>
<dbReference type="GO" id="GO:0004312">
    <property type="term" value="F:fatty acid synthase activity"/>
    <property type="evidence" value="ECO:0007669"/>
    <property type="project" value="TreeGrafter"/>
</dbReference>
<dbReference type="Gene3D" id="3.30.70.3290">
    <property type="match status" value="1"/>
</dbReference>
<dbReference type="InterPro" id="IPR036736">
    <property type="entry name" value="ACP-like_sf"/>
</dbReference>
<dbReference type="InterPro" id="IPR009081">
    <property type="entry name" value="PP-bd_ACP"/>
</dbReference>
<dbReference type="SMART" id="SM00823">
    <property type="entry name" value="PKS_PP"/>
    <property type="match status" value="1"/>
</dbReference>
<dbReference type="Pfam" id="PF23114">
    <property type="entry name" value="NAD-bd_HRPKS_sdrA"/>
    <property type="match status" value="1"/>
</dbReference>
<evidence type="ECO:0000259" key="7">
    <source>
        <dbReference type="PROSITE" id="PS50075"/>
    </source>
</evidence>
<dbReference type="InterPro" id="IPR014043">
    <property type="entry name" value="Acyl_transferase_dom"/>
</dbReference>
<dbReference type="SUPFAM" id="SSF52151">
    <property type="entry name" value="FabD/lysophospholipase-like"/>
    <property type="match status" value="1"/>
</dbReference>
<dbReference type="SMART" id="SM00825">
    <property type="entry name" value="PKS_KS"/>
    <property type="match status" value="1"/>
</dbReference>
<dbReference type="EMBL" id="JAPDFR010000003">
    <property type="protein sequence ID" value="KAK0387803.1"/>
    <property type="molecule type" value="Genomic_DNA"/>
</dbReference>
<dbReference type="InterPro" id="IPR020841">
    <property type="entry name" value="PKS_Beta-ketoAc_synthase_dom"/>
</dbReference>
<dbReference type="PROSITE" id="PS00012">
    <property type="entry name" value="PHOSPHOPANTETHEINE"/>
    <property type="match status" value="1"/>
</dbReference>
<dbReference type="GO" id="GO:0031177">
    <property type="term" value="F:phosphopantetheine binding"/>
    <property type="evidence" value="ECO:0007669"/>
    <property type="project" value="InterPro"/>
</dbReference>
<keyword evidence="4" id="KW-0560">Oxidoreductase</keyword>
<organism evidence="10 11">
    <name type="scientific">Sarocladium strictum</name>
    <name type="common">Black bundle disease fungus</name>
    <name type="synonym">Acremonium strictum</name>
    <dbReference type="NCBI Taxonomy" id="5046"/>
    <lineage>
        <taxon>Eukaryota</taxon>
        <taxon>Fungi</taxon>
        <taxon>Dikarya</taxon>
        <taxon>Ascomycota</taxon>
        <taxon>Pezizomycotina</taxon>
        <taxon>Sordariomycetes</taxon>
        <taxon>Hypocreomycetidae</taxon>
        <taxon>Hypocreales</taxon>
        <taxon>Sarocladiaceae</taxon>
        <taxon>Sarocladium</taxon>
    </lineage>
</organism>
<evidence type="ECO:0000259" key="8">
    <source>
        <dbReference type="PROSITE" id="PS52004"/>
    </source>
</evidence>
<dbReference type="SUPFAM" id="SSF47336">
    <property type="entry name" value="ACP-like"/>
    <property type="match status" value="1"/>
</dbReference>
<dbReference type="SMART" id="SM00826">
    <property type="entry name" value="PKS_DH"/>
    <property type="match status" value="1"/>
</dbReference>
<dbReference type="PROSITE" id="PS52019">
    <property type="entry name" value="PKS_MFAS_DH"/>
    <property type="match status" value="1"/>
</dbReference>
<feature type="active site" description="Proton acceptor; for dehydratase activity" evidence="6">
    <location>
        <position position="969"/>
    </location>
</feature>
<dbReference type="InterPro" id="IPR057326">
    <property type="entry name" value="KR_dom"/>
</dbReference>
<dbReference type="InterPro" id="IPR036291">
    <property type="entry name" value="NAD(P)-bd_dom_sf"/>
</dbReference>
<dbReference type="InterPro" id="IPR016039">
    <property type="entry name" value="Thiolase-like"/>
</dbReference>
<evidence type="ECO:0008006" key="12">
    <source>
        <dbReference type="Google" id="ProtNLM"/>
    </source>
</evidence>
<reference evidence="10" key="1">
    <citation type="submission" date="2022-10" db="EMBL/GenBank/DDBJ databases">
        <title>Determination and structural analysis of whole genome sequence of Sarocladium strictum F4-1.</title>
        <authorList>
            <person name="Hu L."/>
            <person name="Jiang Y."/>
        </authorList>
    </citation>
    <scope>NUCLEOTIDE SEQUENCE</scope>
    <source>
        <strain evidence="10">F4-1</strain>
    </source>
</reference>
<dbReference type="InterPro" id="IPR016036">
    <property type="entry name" value="Malonyl_transacylase_ACP-bd"/>
</dbReference>
<evidence type="ECO:0000256" key="1">
    <source>
        <dbReference type="ARBA" id="ARBA00022450"/>
    </source>
</evidence>
<feature type="domain" description="PKS/mFAS DH" evidence="9">
    <location>
        <begin position="937"/>
        <end position="1239"/>
    </location>
</feature>
<dbReference type="Gene3D" id="1.10.1200.10">
    <property type="entry name" value="ACP-like"/>
    <property type="match status" value="1"/>
</dbReference>
<dbReference type="PANTHER" id="PTHR43775:SF29">
    <property type="entry name" value="ASPERFURANONE POLYKETIDE SYNTHASE AFOG-RELATED"/>
    <property type="match status" value="1"/>
</dbReference>
<dbReference type="InterPro" id="IPR006162">
    <property type="entry name" value="Ppantetheine_attach_site"/>
</dbReference>
<dbReference type="Gene3D" id="3.40.47.10">
    <property type="match status" value="1"/>
</dbReference>
<gene>
    <name evidence="10" type="ORF">NLU13_4048</name>
</gene>
<name>A0AA39GI54_SARSR</name>
<dbReference type="InterPro" id="IPR032821">
    <property type="entry name" value="PKS_assoc"/>
</dbReference>
<keyword evidence="11" id="KW-1185">Reference proteome</keyword>
<dbReference type="SMART" id="SM00829">
    <property type="entry name" value="PKS_ER"/>
    <property type="match status" value="1"/>
</dbReference>
<dbReference type="PROSITE" id="PS52004">
    <property type="entry name" value="KS3_2"/>
    <property type="match status" value="1"/>
</dbReference>
<dbReference type="Gene3D" id="3.90.180.10">
    <property type="entry name" value="Medium-chain alcohol dehydrogenases, catalytic domain"/>
    <property type="match status" value="1"/>
</dbReference>
<comment type="caution">
    <text evidence="10">The sequence shown here is derived from an EMBL/GenBank/DDBJ whole genome shotgun (WGS) entry which is preliminary data.</text>
</comment>
<dbReference type="InterPro" id="IPR020806">
    <property type="entry name" value="PKS_PP-bd"/>
</dbReference>
<dbReference type="GO" id="GO:0006633">
    <property type="term" value="P:fatty acid biosynthetic process"/>
    <property type="evidence" value="ECO:0007669"/>
    <property type="project" value="TreeGrafter"/>
</dbReference>
<evidence type="ECO:0000313" key="10">
    <source>
        <dbReference type="EMBL" id="KAK0387803.1"/>
    </source>
</evidence>
<dbReference type="Pfam" id="PF00698">
    <property type="entry name" value="Acyl_transf_1"/>
    <property type="match status" value="1"/>
</dbReference>
<dbReference type="InterPro" id="IPR020843">
    <property type="entry name" value="ER"/>
</dbReference>
<dbReference type="Proteomes" id="UP001175261">
    <property type="component" value="Unassembled WGS sequence"/>
</dbReference>
<dbReference type="Pfam" id="PF16197">
    <property type="entry name" value="KAsynt_C_assoc"/>
    <property type="match status" value="1"/>
</dbReference>
<dbReference type="Gene3D" id="3.40.50.720">
    <property type="entry name" value="NAD(P)-binding Rossmann-like Domain"/>
    <property type="match status" value="3"/>
</dbReference>
<dbReference type="InterPro" id="IPR020807">
    <property type="entry name" value="PKS_DH"/>
</dbReference>
<evidence type="ECO:0000256" key="4">
    <source>
        <dbReference type="ARBA" id="ARBA00023002"/>
    </source>
</evidence>
<dbReference type="CDD" id="cd05274">
    <property type="entry name" value="KR_FAS_SDR_x"/>
    <property type="match status" value="1"/>
</dbReference>
<proteinExistence type="predicted"/>
<dbReference type="CDD" id="cd00833">
    <property type="entry name" value="PKS"/>
    <property type="match status" value="1"/>
</dbReference>
<feature type="region of interest" description="C-terminal hotdog fold" evidence="6">
    <location>
        <begin position="1093"/>
        <end position="1239"/>
    </location>
</feature>
<keyword evidence="2" id="KW-0597">Phosphoprotein</keyword>
<protein>
    <recommendedName>
        <fullName evidence="12">Polyketide synthase</fullName>
    </recommendedName>
</protein>
<evidence type="ECO:0000259" key="9">
    <source>
        <dbReference type="PROSITE" id="PS52019"/>
    </source>
</evidence>
<dbReference type="PANTHER" id="PTHR43775">
    <property type="entry name" value="FATTY ACID SYNTHASE"/>
    <property type="match status" value="1"/>
</dbReference>
<evidence type="ECO:0000313" key="11">
    <source>
        <dbReference type="Proteomes" id="UP001175261"/>
    </source>
</evidence>
<dbReference type="SUPFAM" id="SSF51735">
    <property type="entry name" value="NAD(P)-binding Rossmann-fold domains"/>
    <property type="match status" value="2"/>
</dbReference>
<dbReference type="Pfam" id="PF08659">
    <property type="entry name" value="KR"/>
    <property type="match status" value="1"/>
</dbReference>
<dbReference type="Gene3D" id="3.10.129.110">
    <property type="entry name" value="Polyketide synthase dehydratase"/>
    <property type="match status" value="1"/>
</dbReference>
<dbReference type="InterPro" id="IPR016035">
    <property type="entry name" value="Acyl_Trfase/lysoPLipase"/>
</dbReference>
<dbReference type="InterPro" id="IPR042104">
    <property type="entry name" value="PKS_dehydratase_sf"/>
</dbReference>
<accession>A0AA39GI54</accession>
<feature type="active site" description="Proton donor; for dehydratase activity" evidence="6">
    <location>
        <position position="1158"/>
    </location>
</feature>
<feature type="region of interest" description="N-terminal hotdog fold" evidence="6">
    <location>
        <begin position="937"/>
        <end position="1072"/>
    </location>
</feature>
<dbReference type="Pfam" id="PF00109">
    <property type="entry name" value="ketoacyl-synt"/>
    <property type="match status" value="1"/>
</dbReference>
<dbReference type="Pfam" id="PF21089">
    <property type="entry name" value="PKS_DH_N"/>
    <property type="match status" value="1"/>
</dbReference>
<dbReference type="InterPro" id="IPR050091">
    <property type="entry name" value="PKS_NRPS_Biosynth_Enz"/>
</dbReference>
<evidence type="ECO:0000256" key="5">
    <source>
        <dbReference type="ARBA" id="ARBA00023268"/>
    </source>
</evidence>
<dbReference type="InterPro" id="IPR001227">
    <property type="entry name" value="Ac_transferase_dom_sf"/>
</dbReference>
<dbReference type="InterPro" id="IPR049551">
    <property type="entry name" value="PKS_DH_C"/>
</dbReference>
<dbReference type="InterPro" id="IPR049900">
    <property type="entry name" value="PKS_mFAS_DH"/>
</dbReference>
<dbReference type="Gene3D" id="3.40.366.10">
    <property type="entry name" value="Malonyl-Coenzyme A Acyl Carrier Protein, domain 2"/>
    <property type="match status" value="1"/>
</dbReference>
<dbReference type="SUPFAM" id="SSF55048">
    <property type="entry name" value="Probable ACP-binding domain of malonyl-CoA ACP transacylase"/>
    <property type="match status" value="1"/>
</dbReference>
<feature type="domain" description="Carrier" evidence="7">
    <location>
        <begin position="2268"/>
        <end position="2342"/>
    </location>
</feature>
<dbReference type="SMART" id="SM00827">
    <property type="entry name" value="PKS_AT"/>
    <property type="match status" value="1"/>
</dbReference>
<feature type="domain" description="Ketosynthase family 3 (KS3)" evidence="8">
    <location>
        <begin position="1"/>
        <end position="426"/>
    </location>
</feature>
<dbReference type="PROSITE" id="PS50075">
    <property type="entry name" value="CARRIER"/>
    <property type="match status" value="1"/>
</dbReference>
<dbReference type="SUPFAM" id="SSF53901">
    <property type="entry name" value="Thiolase-like"/>
    <property type="match status" value="1"/>
</dbReference>